<feature type="domain" description="Protein kinase" evidence="1">
    <location>
        <begin position="1"/>
        <end position="161"/>
    </location>
</feature>
<name>A0A2Z6RQC7_9GLOM</name>
<dbReference type="InterPro" id="IPR011009">
    <property type="entry name" value="Kinase-like_dom_sf"/>
</dbReference>
<gene>
    <name evidence="2" type="ORF">RclHR1_00600029</name>
</gene>
<proteinExistence type="predicted"/>
<dbReference type="Pfam" id="PF00069">
    <property type="entry name" value="Pkinase"/>
    <property type="match status" value="1"/>
</dbReference>
<dbReference type="Proteomes" id="UP000247702">
    <property type="component" value="Unassembled WGS sequence"/>
</dbReference>
<accession>A0A2Z6RQC7</accession>
<reference evidence="2 3" key="1">
    <citation type="submission" date="2017-11" db="EMBL/GenBank/DDBJ databases">
        <title>The genome of Rhizophagus clarus HR1 reveals common genetic basis of auxotrophy among arbuscular mycorrhizal fungi.</title>
        <authorList>
            <person name="Kobayashi Y."/>
        </authorList>
    </citation>
    <scope>NUCLEOTIDE SEQUENCE [LARGE SCALE GENOMIC DNA]</scope>
    <source>
        <strain evidence="2 3">HR1</strain>
    </source>
</reference>
<dbReference type="SUPFAM" id="SSF56112">
    <property type="entry name" value="Protein kinase-like (PK-like)"/>
    <property type="match status" value="1"/>
</dbReference>
<dbReference type="PROSITE" id="PS50011">
    <property type="entry name" value="PROTEIN_KINASE_DOM"/>
    <property type="match status" value="1"/>
</dbReference>
<evidence type="ECO:0000313" key="3">
    <source>
        <dbReference type="Proteomes" id="UP000247702"/>
    </source>
</evidence>
<dbReference type="InterPro" id="IPR000719">
    <property type="entry name" value="Prot_kinase_dom"/>
</dbReference>
<dbReference type="GO" id="GO:0005524">
    <property type="term" value="F:ATP binding"/>
    <property type="evidence" value="ECO:0007669"/>
    <property type="project" value="InterPro"/>
</dbReference>
<dbReference type="Gene3D" id="1.10.510.10">
    <property type="entry name" value="Transferase(Phosphotransferase) domain 1"/>
    <property type="match status" value="1"/>
</dbReference>
<organism evidence="2 3">
    <name type="scientific">Rhizophagus clarus</name>
    <dbReference type="NCBI Taxonomy" id="94130"/>
    <lineage>
        <taxon>Eukaryota</taxon>
        <taxon>Fungi</taxon>
        <taxon>Fungi incertae sedis</taxon>
        <taxon>Mucoromycota</taxon>
        <taxon>Glomeromycotina</taxon>
        <taxon>Glomeromycetes</taxon>
        <taxon>Glomerales</taxon>
        <taxon>Glomeraceae</taxon>
        <taxon>Rhizophagus</taxon>
    </lineage>
</organism>
<evidence type="ECO:0000313" key="2">
    <source>
        <dbReference type="EMBL" id="GBC05066.1"/>
    </source>
</evidence>
<evidence type="ECO:0000259" key="1">
    <source>
        <dbReference type="PROSITE" id="PS50011"/>
    </source>
</evidence>
<dbReference type="EMBL" id="BEXD01003982">
    <property type="protein sequence ID" value="GBC05066.1"/>
    <property type="molecule type" value="Genomic_DNA"/>
</dbReference>
<keyword evidence="3" id="KW-1185">Reference proteome</keyword>
<comment type="caution">
    <text evidence="2">The sequence shown here is derived from an EMBL/GenBank/DDBJ whole genome shotgun (WGS) entry which is preliminary data.</text>
</comment>
<dbReference type="GO" id="GO:0004672">
    <property type="term" value="F:protein kinase activity"/>
    <property type="evidence" value="ECO:0007669"/>
    <property type="project" value="InterPro"/>
</dbReference>
<protein>
    <recommendedName>
        <fullName evidence="1">Protein kinase domain-containing protein</fullName>
    </recommendedName>
</protein>
<sequence length="161" mass="17942">MLLYGHFIHDIACKSGNLERCSFLGKNYVVQKDRKEETKVALKCLHNSQDISAELVSNIIASESERGWVVRCFGQEKILRQSTSGLHGISCGLGNIHNSGLIHCDFHCGNLLCNTFYGQNIYITDLGLCQSANVKSSQGDNKKIYGIIPYMVPEVLRKGIY</sequence>
<dbReference type="STRING" id="94130.A0A2Z6RQC7"/>
<dbReference type="AlphaFoldDB" id="A0A2Z6RQC7"/>